<reference evidence="2" key="2">
    <citation type="submission" date="2020-03" db="EMBL/GenBank/DDBJ databases">
        <authorList>
            <consortium name="Environmental Genome Science Research Promotion Project"/>
            <person name="Nakajima N."/>
            <person name="Onuma M."/>
            <person name="Endoh D."/>
        </authorList>
    </citation>
    <scope>NUCLEOTIDE SEQUENCE</scope>
</reference>
<protein>
    <submittedName>
        <fullName evidence="2">Golgin A2</fullName>
    </submittedName>
</protein>
<feature type="region of interest" description="Disordered" evidence="1">
    <location>
        <begin position="1"/>
        <end position="150"/>
    </location>
</feature>
<evidence type="ECO:0000256" key="1">
    <source>
        <dbReference type="SAM" id="MobiDB-lite"/>
    </source>
</evidence>
<reference evidence="2" key="1">
    <citation type="submission" date="2020-03" db="EMBL/GenBank/DDBJ databases">
        <title>Okinawa Rail whole genome shotgun sequence.</title>
        <authorList>
            <person name="Nakajima N."/>
            <person name="Onuma M."/>
            <person name="Endoh D."/>
        </authorList>
    </citation>
    <scope>NUCLEOTIDE SEQUENCE</scope>
</reference>
<feature type="compositionally biased region" description="Basic and acidic residues" evidence="1">
    <location>
        <begin position="26"/>
        <end position="36"/>
    </location>
</feature>
<dbReference type="AlphaFoldDB" id="A0A6G1RND6"/>
<feature type="compositionally biased region" description="Low complexity" evidence="1">
    <location>
        <begin position="37"/>
        <end position="52"/>
    </location>
</feature>
<proteinExistence type="predicted"/>
<sequence>MDRLWGGACPPIPPPCTPNTLWGGKGGERRRGRDQGQPRARPTAPTARTELPPALPGGGHAAPHIPGGAGTVPSDPGGAAQGPISPSPGPWDNRDPPLPAQSTPGGQEGGHAPHPPKFGAARLRQPWHGDAEGQTDGWVKTDGPHKMGPW</sequence>
<name>A0A6G1RND6_9GRUI</name>
<accession>A0A6G1RND6</accession>
<organism evidence="2">
    <name type="scientific">Hypotaenidia okinawae</name>
    <dbReference type="NCBI Taxonomy" id="2861861"/>
    <lineage>
        <taxon>Eukaryota</taxon>
        <taxon>Metazoa</taxon>
        <taxon>Chordata</taxon>
        <taxon>Craniata</taxon>
        <taxon>Vertebrata</taxon>
        <taxon>Euteleostomi</taxon>
        <taxon>Archelosauria</taxon>
        <taxon>Archosauria</taxon>
        <taxon>Dinosauria</taxon>
        <taxon>Saurischia</taxon>
        <taxon>Theropoda</taxon>
        <taxon>Coelurosauria</taxon>
        <taxon>Aves</taxon>
        <taxon>Neognathae</taxon>
        <taxon>Neoaves</taxon>
        <taxon>Gruiformes</taxon>
        <taxon>Rallidae</taxon>
        <taxon>Hypotaenidia</taxon>
    </lineage>
</organism>
<evidence type="ECO:0000313" key="2">
    <source>
        <dbReference type="EMBL" id="LAC40328.1"/>
    </source>
</evidence>
<dbReference type="EMBL" id="ICPP01007684">
    <property type="protein sequence ID" value="LAC40328.1"/>
    <property type="molecule type" value="Transcribed_RNA"/>
</dbReference>